<evidence type="ECO:0000256" key="1">
    <source>
        <dbReference type="ARBA" id="ARBA00004236"/>
    </source>
</evidence>
<comment type="similarity">
    <text evidence="5">Belongs to the methyl-accepting chemotaxis (MCP) protein family.</text>
</comment>
<dbReference type="AlphaFoldDB" id="A0A917DVM7"/>
<keyword evidence="11" id="KW-1185">Reference proteome</keyword>
<protein>
    <recommendedName>
        <fullName evidence="12">Methyl-accepting chemotaxis protein</fullName>
    </recommendedName>
</protein>
<evidence type="ECO:0000313" key="11">
    <source>
        <dbReference type="Proteomes" id="UP000612456"/>
    </source>
</evidence>
<dbReference type="InterPro" id="IPR003660">
    <property type="entry name" value="HAMP_dom"/>
</dbReference>
<organism evidence="10 11">
    <name type="scientific">Paenibacillus nasutitermitis</name>
    <dbReference type="NCBI Taxonomy" id="1652958"/>
    <lineage>
        <taxon>Bacteria</taxon>
        <taxon>Bacillati</taxon>
        <taxon>Bacillota</taxon>
        <taxon>Bacilli</taxon>
        <taxon>Bacillales</taxon>
        <taxon>Paenibacillaceae</taxon>
        <taxon>Paenibacillus</taxon>
    </lineage>
</organism>
<feature type="transmembrane region" description="Helical" evidence="7">
    <location>
        <begin position="39"/>
        <end position="60"/>
    </location>
</feature>
<evidence type="ECO:0000313" key="10">
    <source>
        <dbReference type="EMBL" id="GGD75489.1"/>
    </source>
</evidence>
<reference evidence="10" key="1">
    <citation type="journal article" date="2014" name="Int. J. Syst. Evol. Microbiol.">
        <title>Complete genome sequence of Corynebacterium casei LMG S-19264T (=DSM 44701T), isolated from a smear-ripened cheese.</title>
        <authorList>
            <consortium name="US DOE Joint Genome Institute (JGI-PGF)"/>
            <person name="Walter F."/>
            <person name="Albersmeier A."/>
            <person name="Kalinowski J."/>
            <person name="Ruckert C."/>
        </authorList>
    </citation>
    <scope>NUCLEOTIDE SEQUENCE</scope>
    <source>
        <strain evidence="10">CGMCC 1.15178</strain>
    </source>
</reference>
<gene>
    <name evidence="10" type="ORF">GCM10010911_36810</name>
</gene>
<reference evidence="10" key="2">
    <citation type="submission" date="2020-09" db="EMBL/GenBank/DDBJ databases">
        <authorList>
            <person name="Sun Q."/>
            <person name="Zhou Y."/>
        </authorList>
    </citation>
    <scope>NUCLEOTIDE SEQUENCE</scope>
    <source>
        <strain evidence="10">CGMCC 1.15178</strain>
    </source>
</reference>
<dbReference type="GO" id="GO:0007165">
    <property type="term" value="P:signal transduction"/>
    <property type="evidence" value="ECO:0007669"/>
    <property type="project" value="UniProtKB-KW"/>
</dbReference>
<dbReference type="RefSeq" id="WP_188993337.1">
    <property type="nucleotide sequence ID" value="NZ_BMHP01000002.1"/>
</dbReference>
<dbReference type="SMART" id="SM00304">
    <property type="entry name" value="HAMP"/>
    <property type="match status" value="1"/>
</dbReference>
<dbReference type="PROSITE" id="PS50885">
    <property type="entry name" value="HAMP"/>
    <property type="match status" value="1"/>
</dbReference>
<dbReference type="InterPro" id="IPR004089">
    <property type="entry name" value="MCPsignal_dom"/>
</dbReference>
<evidence type="ECO:0000256" key="6">
    <source>
        <dbReference type="PROSITE-ProRule" id="PRU00284"/>
    </source>
</evidence>
<evidence type="ECO:0000256" key="2">
    <source>
        <dbReference type="ARBA" id="ARBA00022475"/>
    </source>
</evidence>
<dbReference type="PROSITE" id="PS50111">
    <property type="entry name" value="CHEMOTAXIS_TRANSDUC_2"/>
    <property type="match status" value="1"/>
</dbReference>
<sequence length="419" mass="45484">MLWFNSLSIRNKLLIGCYTIVGIFSIALLLGLMITGSSILLGLIVILVAAVVTFPLVSVIERALTSSIDEMSSIAFGIAKGDFTQKVDVSSSSSLGQLGHSFNSMIDKLRDILKDTSNISRIVNDTSRNIFDKNKDLKQVMEQVALSAGELATGANEISEDVADMAESIREIEDKVASYATSTKEMNERSEQTLGLVEKGRKAVDSQTVGMQRNVEATSTVAATIEDLARKAEGISAITRTISDLAEQTNLLSLNASIEAARAGEHGRGFAVVAQEVRKLAEESTSSTKEVFNLVRSIDSGVKQAIENIKINEEVVNLQTQMLQESEHIFTEIVASVDFITKQIYQFSNESDQMLESARKISGAIQNISAITQESAAGTEQVSASMNEQISSVQAVVDETEKMQQVVVQLQRTVSIFKI</sequence>
<dbReference type="Proteomes" id="UP000612456">
    <property type="component" value="Unassembled WGS sequence"/>
</dbReference>
<name>A0A917DVM7_9BACL</name>
<keyword evidence="7" id="KW-1133">Transmembrane helix</keyword>
<comment type="caution">
    <text evidence="10">The sequence shown here is derived from an EMBL/GenBank/DDBJ whole genome shotgun (WGS) entry which is preliminary data.</text>
</comment>
<accession>A0A917DVM7</accession>
<evidence type="ECO:0008006" key="12">
    <source>
        <dbReference type="Google" id="ProtNLM"/>
    </source>
</evidence>
<keyword evidence="3 7" id="KW-0472">Membrane</keyword>
<keyword evidence="7" id="KW-0812">Transmembrane</keyword>
<dbReference type="CDD" id="cd06225">
    <property type="entry name" value="HAMP"/>
    <property type="match status" value="1"/>
</dbReference>
<evidence type="ECO:0000259" key="8">
    <source>
        <dbReference type="PROSITE" id="PS50111"/>
    </source>
</evidence>
<keyword evidence="4 6" id="KW-0807">Transducer</keyword>
<dbReference type="Gene3D" id="6.10.340.10">
    <property type="match status" value="1"/>
</dbReference>
<evidence type="ECO:0000256" key="3">
    <source>
        <dbReference type="ARBA" id="ARBA00023136"/>
    </source>
</evidence>
<evidence type="ECO:0000256" key="5">
    <source>
        <dbReference type="ARBA" id="ARBA00029447"/>
    </source>
</evidence>
<dbReference type="SMART" id="SM00283">
    <property type="entry name" value="MA"/>
    <property type="match status" value="1"/>
</dbReference>
<comment type="subcellular location">
    <subcellularLocation>
        <location evidence="1">Cell membrane</location>
    </subcellularLocation>
</comment>
<proteinExistence type="inferred from homology"/>
<dbReference type="GO" id="GO:0005886">
    <property type="term" value="C:plasma membrane"/>
    <property type="evidence" value="ECO:0007669"/>
    <property type="project" value="UniProtKB-SubCell"/>
</dbReference>
<dbReference type="Pfam" id="PF00672">
    <property type="entry name" value="HAMP"/>
    <property type="match status" value="1"/>
</dbReference>
<feature type="domain" description="Methyl-accepting transducer" evidence="8">
    <location>
        <begin position="133"/>
        <end position="383"/>
    </location>
</feature>
<dbReference type="Gene3D" id="1.10.287.950">
    <property type="entry name" value="Methyl-accepting chemotaxis protein"/>
    <property type="match status" value="1"/>
</dbReference>
<dbReference type="EMBL" id="BMHP01000002">
    <property type="protein sequence ID" value="GGD75489.1"/>
    <property type="molecule type" value="Genomic_DNA"/>
</dbReference>
<feature type="domain" description="HAMP" evidence="9">
    <location>
        <begin position="62"/>
        <end position="114"/>
    </location>
</feature>
<dbReference type="SUPFAM" id="SSF58104">
    <property type="entry name" value="Methyl-accepting chemotaxis protein (MCP) signaling domain"/>
    <property type="match status" value="1"/>
</dbReference>
<evidence type="ECO:0000259" key="9">
    <source>
        <dbReference type="PROSITE" id="PS50885"/>
    </source>
</evidence>
<evidence type="ECO:0000256" key="7">
    <source>
        <dbReference type="SAM" id="Phobius"/>
    </source>
</evidence>
<keyword evidence="2" id="KW-1003">Cell membrane</keyword>
<evidence type="ECO:0000256" key="4">
    <source>
        <dbReference type="ARBA" id="ARBA00023224"/>
    </source>
</evidence>
<dbReference type="Pfam" id="PF00015">
    <property type="entry name" value="MCPsignal"/>
    <property type="match status" value="1"/>
</dbReference>
<dbReference type="PANTHER" id="PTHR32089:SF112">
    <property type="entry name" value="LYSOZYME-LIKE PROTEIN-RELATED"/>
    <property type="match status" value="1"/>
</dbReference>
<dbReference type="PANTHER" id="PTHR32089">
    <property type="entry name" value="METHYL-ACCEPTING CHEMOTAXIS PROTEIN MCPB"/>
    <property type="match status" value="1"/>
</dbReference>
<feature type="transmembrane region" description="Helical" evidence="7">
    <location>
        <begin position="12"/>
        <end position="33"/>
    </location>
</feature>